<keyword evidence="3" id="KW-0677">Repeat</keyword>
<reference evidence="7" key="1">
    <citation type="journal article" date="2017" name="Gigascience">
        <title>The genome draft of coconut (Cocos nucifera).</title>
        <authorList>
            <person name="Xiao Y."/>
            <person name="Xu P."/>
            <person name="Fan H."/>
            <person name="Baudouin L."/>
            <person name="Xia W."/>
            <person name="Bocs S."/>
            <person name="Xu J."/>
            <person name="Li Q."/>
            <person name="Guo A."/>
            <person name="Zhou L."/>
            <person name="Li J."/>
            <person name="Wu Y."/>
            <person name="Ma Z."/>
            <person name="Armero A."/>
            <person name="Issali A.E."/>
            <person name="Liu N."/>
            <person name="Peng M."/>
            <person name="Yang Y."/>
        </authorList>
    </citation>
    <scope>NUCLEOTIDE SEQUENCE</scope>
    <source>
        <tissue evidence="7">Spear leaf of Hainan Tall coconut</tissue>
    </source>
</reference>
<keyword evidence="8" id="KW-1185">Reference proteome</keyword>
<reference evidence="7" key="2">
    <citation type="submission" date="2019-07" db="EMBL/GenBank/DDBJ databases">
        <authorList>
            <person name="Yang Y."/>
            <person name="Bocs S."/>
            <person name="Baudouin L."/>
        </authorList>
    </citation>
    <scope>NUCLEOTIDE SEQUENCE</scope>
    <source>
        <tissue evidence="7">Spear leaf of Hainan Tall coconut</tissue>
    </source>
</reference>
<feature type="domain" description="Disease resistance N-terminal" evidence="6">
    <location>
        <begin position="26"/>
        <end position="104"/>
    </location>
</feature>
<dbReference type="Pfam" id="PF18052">
    <property type="entry name" value="Rx_N"/>
    <property type="match status" value="1"/>
</dbReference>
<evidence type="ECO:0000256" key="4">
    <source>
        <dbReference type="ARBA" id="ARBA00022741"/>
    </source>
</evidence>
<keyword evidence="4" id="KW-0547">Nucleotide-binding</keyword>
<evidence type="ECO:0000259" key="6">
    <source>
        <dbReference type="Pfam" id="PF18052"/>
    </source>
</evidence>
<comment type="similarity">
    <text evidence="1">Belongs to the disease resistance NB-LRR family.</text>
</comment>
<keyword evidence="5" id="KW-0611">Plant defense</keyword>
<dbReference type="GO" id="GO:0006952">
    <property type="term" value="P:defense response"/>
    <property type="evidence" value="ECO:0007669"/>
    <property type="project" value="UniProtKB-KW"/>
</dbReference>
<dbReference type="Gene3D" id="1.20.5.4130">
    <property type="match status" value="1"/>
</dbReference>
<dbReference type="InterPro" id="IPR041118">
    <property type="entry name" value="Rx_N"/>
</dbReference>
<evidence type="ECO:0000256" key="2">
    <source>
        <dbReference type="ARBA" id="ARBA00022614"/>
    </source>
</evidence>
<dbReference type="Proteomes" id="UP000797356">
    <property type="component" value="Chromosome 13"/>
</dbReference>
<sequence length="194" mass="22292">MRKDLVIAGWFASPGIRELIGLAFSVKEHPVWWGMKKEFEELDVALLRIHAFVEKIEKLQMIHYCTPEREAWLWQLKDAVDEANDVLDKLAYYKLKEDVKSGEEKVRATASGYTKKIIRSTAFAFKHAMHTKKKLKRAVKNLVHVADSVGDFLGFYDMYDMGGSGGSFENWEVWKQDLGVMEGTKESMNLQGIE</sequence>
<gene>
    <name evidence="7" type="ORF">COCNU_13G005760</name>
</gene>
<evidence type="ECO:0000256" key="5">
    <source>
        <dbReference type="ARBA" id="ARBA00022821"/>
    </source>
</evidence>
<evidence type="ECO:0000256" key="3">
    <source>
        <dbReference type="ARBA" id="ARBA00022737"/>
    </source>
</evidence>
<evidence type="ECO:0000256" key="1">
    <source>
        <dbReference type="ARBA" id="ARBA00008894"/>
    </source>
</evidence>
<dbReference type="OrthoDB" id="745875at2759"/>
<evidence type="ECO:0000313" key="7">
    <source>
        <dbReference type="EMBL" id="KAG1366786.1"/>
    </source>
</evidence>
<proteinExistence type="inferred from homology"/>
<name>A0A8K0IT66_COCNU</name>
<organism evidence="7 8">
    <name type="scientific">Cocos nucifera</name>
    <name type="common">Coconut palm</name>
    <dbReference type="NCBI Taxonomy" id="13894"/>
    <lineage>
        <taxon>Eukaryota</taxon>
        <taxon>Viridiplantae</taxon>
        <taxon>Streptophyta</taxon>
        <taxon>Embryophyta</taxon>
        <taxon>Tracheophyta</taxon>
        <taxon>Spermatophyta</taxon>
        <taxon>Magnoliopsida</taxon>
        <taxon>Liliopsida</taxon>
        <taxon>Arecaceae</taxon>
        <taxon>Arecoideae</taxon>
        <taxon>Cocoseae</taxon>
        <taxon>Attaleinae</taxon>
        <taxon>Cocos</taxon>
    </lineage>
</organism>
<evidence type="ECO:0000313" key="8">
    <source>
        <dbReference type="Proteomes" id="UP000797356"/>
    </source>
</evidence>
<dbReference type="EMBL" id="CM017884">
    <property type="protein sequence ID" value="KAG1366786.1"/>
    <property type="molecule type" value="Genomic_DNA"/>
</dbReference>
<keyword evidence="2" id="KW-0433">Leucine-rich repeat</keyword>
<dbReference type="GO" id="GO:0000166">
    <property type="term" value="F:nucleotide binding"/>
    <property type="evidence" value="ECO:0007669"/>
    <property type="project" value="UniProtKB-KW"/>
</dbReference>
<comment type="caution">
    <text evidence="7">The sequence shown here is derived from an EMBL/GenBank/DDBJ whole genome shotgun (WGS) entry which is preliminary data.</text>
</comment>
<accession>A0A8K0IT66</accession>
<dbReference type="AlphaFoldDB" id="A0A8K0IT66"/>
<protein>
    <submittedName>
        <fullName evidence="7">Putative disease resistance protein RGA3</fullName>
    </submittedName>
</protein>